<accession>A0ACC1T9M4</accession>
<comment type="caution">
    <text evidence="1">The sequence shown here is derived from an EMBL/GenBank/DDBJ whole genome shotgun (WGS) entry which is preliminary data.</text>
</comment>
<evidence type="ECO:0000313" key="2">
    <source>
        <dbReference type="Proteomes" id="UP001148662"/>
    </source>
</evidence>
<dbReference type="EMBL" id="JANHOG010000269">
    <property type="protein sequence ID" value="KAJ3556119.1"/>
    <property type="molecule type" value="Genomic_DNA"/>
</dbReference>
<protein>
    <submittedName>
        <fullName evidence="1">Uncharacterized protein</fullName>
    </submittedName>
</protein>
<name>A0ACC1T9M4_9APHY</name>
<reference evidence="1" key="1">
    <citation type="submission" date="2022-07" db="EMBL/GenBank/DDBJ databases">
        <title>Genome Sequence of Phlebia brevispora.</title>
        <authorList>
            <person name="Buettner E."/>
        </authorList>
    </citation>
    <scope>NUCLEOTIDE SEQUENCE</scope>
    <source>
        <strain evidence="1">MPL23</strain>
    </source>
</reference>
<keyword evidence="2" id="KW-1185">Reference proteome</keyword>
<proteinExistence type="predicted"/>
<gene>
    <name evidence="1" type="ORF">NM688_g2205</name>
</gene>
<evidence type="ECO:0000313" key="1">
    <source>
        <dbReference type="EMBL" id="KAJ3556119.1"/>
    </source>
</evidence>
<organism evidence="1 2">
    <name type="scientific">Phlebia brevispora</name>
    <dbReference type="NCBI Taxonomy" id="194682"/>
    <lineage>
        <taxon>Eukaryota</taxon>
        <taxon>Fungi</taxon>
        <taxon>Dikarya</taxon>
        <taxon>Basidiomycota</taxon>
        <taxon>Agaricomycotina</taxon>
        <taxon>Agaricomycetes</taxon>
        <taxon>Polyporales</taxon>
        <taxon>Meruliaceae</taxon>
        <taxon>Phlebia</taxon>
    </lineage>
</organism>
<sequence length="322" mass="35875">MRHVRVQVAVLWTLDLSHTIMICIANWIYLIRHFGDRAEADHITWSIAVTITLTAVVTFLVQCFFTHRIYVVSRGKKIIAIPLIVLALFRLAAALVSTGEMIRTGSFSEFVRRFEWVFTMGLSSAVALDAAVTIGLSYFLRKSKTGFKRHVACSYFISTYADVFSFSMNDIIDVLILYTVETGIITCAVTIATLICWVTMPHDLIFLGLHFTIIYANVFLATLNSRATLRARSMSGSRSNPEPPSLPPLWNDNPRRSSLGLRKNASPVSSVLQISVEKTVRREVEDPAATLSLPTVNEEAVPTDDRSSYMQASSSRSHGSYA</sequence>
<dbReference type="Proteomes" id="UP001148662">
    <property type="component" value="Unassembled WGS sequence"/>
</dbReference>